<dbReference type="InterPro" id="IPR036412">
    <property type="entry name" value="HAD-like_sf"/>
</dbReference>
<dbReference type="Pfam" id="PF13419">
    <property type="entry name" value="HAD_2"/>
    <property type="match status" value="1"/>
</dbReference>
<dbReference type="OrthoDB" id="5504491at2"/>
<dbReference type="AlphaFoldDB" id="A0A0N9HZK6"/>
<dbReference type="SFLD" id="SFLDG01129">
    <property type="entry name" value="C1.5:_HAD__Beta-PGM__Phosphata"/>
    <property type="match status" value="1"/>
</dbReference>
<evidence type="ECO:0000313" key="1">
    <source>
        <dbReference type="EMBL" id="ALG07316.1"/>
    </source>
</evidence>
<dbReference type="GO" id="GO:0008967">
    <property type="term" value="F:phosphoglycolate phosphatase activity"/>
    <property type="evidence" value="ECO:0007669"/>
    <property type="project" value="TreeGrafter"/>
</dbReference>
<reference evidence="1 2" key="1">
    <citation type="submission" date="2015-07" db="EMBL/GenBank/DDBJ databases">
        <title>Genome sequencing of Kibdelosporangium phytohabitans.</title>
        <authorList>
            <person name="Qin S."/>
            <person name="Xing K."/>
        </authorList>
    </citation>
    <scope>NUCLEOTIDE SEQUENCE [LARGE SCALE GENOMIC DNA]</scope>
    <source>
        <strain evidence="1 2">KLBMP1111</strain>
    </source>
</reference>
<dbReference type="InterPro" id="IPR023214">
    <property type="entry name" value="HAD_sf"/>
</dbReference>
<dbReference type="NCBIfam" id="TIGR03351">
    <property type="entry name" value="PhnX-like"/>
    <property type="match status" value="1"/>
</dbReference>
<name>A0A0N9HZK6_9PSEU</name>
<dbReference type="Gene3D" id="3.40.50.1000">
    <property type="entry name" value="HAD superfamily/HAD-like"/>
    <property type="match status" value="1"/>
</dbReference>
<keyword evidence="1" id="KW-0378">Hydrolase</keyword>
<dbReference type="Proteomes" id="UP000063699">
    <property type="component" value="Chromosome"/>
</dbReference>
<dbReference type="PANTHER" id="PTHR43434">
    <property type="entry name" value="PHOSPHOGLYCOLATE PHOSPHATASE"/>
    <property type="match status" value="1"/>
</dbReference>
<dbReference type="InterPro" id="IPR041492">
    <property type="entry name" value="HAD_2"/>
</dbReference>
<dbReference type="EMBL" id="CP012752">
    <property type="protein sequence ID" value="ALG07316.1"/>
    <property type="molecule type" value="Genomic_DNA"/>
</dbReference>
<dbReference type="GO" id="GO:0005829">
    <property type="term" value="C:cytosol"/>
    <property type="evidence" value="ECO:0007669"/>
    <property type="project" value="TreeGrafter"/>
</dbReference>
<dbReference type="STRING" id="860235.AOZ06_10625"/>
<dbReference type="InterPro" id="IPR022468">
    <property type="entry name" value="PhnX-like"/>
</dbReference>
<keyword evidence="2" id="KW-1185">Reference proteome</keyword>
<gene>
    <name evidence="1" type="ORF">AOZ06_10625</name>
</gene>
<dbReference type="KEGG" id="kphy:AOZ06_10625"/>
<dbReference type="SUPFAM" id="SSF56784">
    <property type="entry name" value="HAD-like"/>
    <property type="match status" value="1"/>
</dbReference>
<dbReference type="PANTHER" id="PTHR43434:SF19">
    <property type="entry name" value="PHOSPHONOACETALDEHYDE HYDROLASE"/>
    <property type="match status" value="1"/>
</dbReference>
<sequence>MIELAVFDIAGTTVDEHGAVYRALADATGVSEEDVVPWMGADKTEAIGALLGKTGQVVADTFQDFRRRLAEAYELKPPVALHGVPETIDRLRASGVKVALTTGFDRHVTTSILTTLKWEDKVDAVVCTDDVPAGRPAPYMIFRAMEATGIVDVSRVLVAGDTTRDLRAGTNAGAKMVVGVLTGGQNAATLGAVRHTHLLPGVADLLPYLASA</sequence>
<protein>
    <submittedName>
        <fullName evidence="1">HAD family hydrolase</fullName>
    </submittedName>
</protein>
<dbReference type="RefSeq" id="WP_054289284.1">
    <property type="nucleotide sequence ID" value="NZ_CP012752.1"/>
</dbReference>
<proteinExistence type="predicted"/>
<dbReference type="InterPro" id="IPR050155">
    <property type="entry name" value="HAD-like_hydrolase_sf"/>
</dbReference>
<accession>A0A0N9HZK6</accession>
<dbReference type="SFLD" id="SFLDS00003">
    <property type="entry name" value="Haloacid_Dehalogenase"/>
    <property type="match status" value="1"/>
</dbReference>
<dbReference type="GO" id="GO:0006281">
    <property type="term" value="P:DNA repair"/>
    <property type="evidence" value="ECO:0007669"/>
    <property type="project" value="TreeGrafter"/>
</dbReference>
<organism evidence="1 2">
    <name type="scientific">Kibdelosporangium phytohabitans</name>
    <dbReference type="NCBI Taxonomy" id="860235"/>
    <lineage>
        <taxon>Bacteria</taxon>
        <taxon>Bacillati</taxon>
        <taxon>Actinomycetota</taxon>
        <taxon>Actinomycetes</taxon>
        <taxon>Pseudonocardiales</taxon>
        <taxon>Pseudonocardiaceae</taxon>
        <taxon>Kibdelosporangium</taxon>
    </lineage>
</organism>
<evidence type="ECO:0000313" key="2">
    <source>
        <dbReference type="Proteomes" id="UP000063699"/>
    </source>
</evidence>